<feature type="compositionally biased region" description="Polar residues" evidence="4">
    <location>
        <begin position="910"/>
        <end position="919"/>
    </location>
</feature>
<dbReference type="Proteomes" id="UP000291116">
    <property type="component" value="Unassembled WGS sequence"/>
</dbReference>
<feature type="compositionally biased region" description="Basic residues" evidence="4">
    <location>
        <begin position="1067"/>
        <end position="1079"/>
    </location>
</feature>
<dbReference type="SUPFAM" id="SSF52540">
    <property type="entry name" value="P-loop containing nucleoside triphosphate hydrolases"/>
    <property type="match status" value="1"/>
</dbReference>
<feature type="repeat" description="TPR" evidence="3">
    <location>
        <begin position="2310"/>
        <end position="2343"/>
    </location>
</feature>
<feature type="region of interest" description="Disordered" evidence="4">
    <location>
        <begin position="307"/>
        <end position="356"/>
    </location>
</feature>
<feature type="compositionally biased region" description="Low complexity" evidence="4">
    <location>
        <begin position="775"/>
        <end position="785"/>
    </location>
</feature>
<feature type="compositionally biased region" description="Basic and acidic residues" evidence="4">
    <location>
        <begin position="194"/>
        <end position="213"/>
    </location>
</feature>
<feature type="compositionally biased region" description="Polar residues" evidence="4">
    <location>
        <begin position="77"/>
        <end position="92"/>
    </location>
</feature>
<feature type="compositionally biased region" description="Low complexity" evidence="4">
    <location>
        <begin position="939"/>
        <end position="949"/>
    </location>
</feature>
<feature type="compositionally biased region" description="Basic and acidic residues" evidence="4">
    <location>
        <begin position="920"/>
        <end position="935"/>
    </location>
</feature>
<feature type="compositionally biased region" description="Basic and acidic residues" evidence="4">
    <location>
        <begin position="125"/>
        <end position="136"/>
    </location>
</feature>
<keyword evidence="1" id="KW-0677">Repeat</keyword>
<dbReference type="OrthoDB" id="43776at2759"/>
<evidence type="ECO:0000256" key="1">
    <source>
        <dbReference type="ARBA" id="ARBA00022737"/>
    </source>
</evidence>
<dbReference type="InterPro" id="IPR027417">
    <property type="entry name" value="P-loop_NTPase"/>
</dbReference>
<dbReference type="Pfam" id="PF13424">
    <property type="entry name" value="TPR_12"/>
    <property type="match status" value="4"/>
</dbReference>
<feature type="compositionally biased region" description="Acidic residues" evidence="4">
    <location>
        <begin position="39"/>
        <end position="48"/>
    </location>
</feature>
<evidence type="ECO:0000256" key="3">
    <source>
        <dbReference type="PROSITE-ProRule" id="PRU00339"/>
    </source>
</evidence>
<feature type="compositionally biased region" description="Polar residues" evidence="4">
    <location>
        <begin position="137"/>
        <end position="177"/>
    </location>
</feature>
<dbReference type="InterPro" id="IPR019734">
    <property type="entry name" value="TPR_rpt"/>
</dbReference>
<evidence type="ECO:0000256" key="2">
    <source>
        <dbReference type="ARBA" id="ARBA00022803"/>
    </source>
</evidence>
<feature type="compositionally biased region" description="Basic and acidic residues" evidence="4">
    <location>
        <begin position="582"/>
        <end position="611"/>
    </location>
</feature>
<feature type="compositionally biased region" description="Polar residues" evidence="4">
    <location>
        <begin position="643"/>
        <end position="652"/>
    </location>
</feature>
<feature type="compositionally biased region" description="Polar residues" evidence="4">
    <location>
        <begin position="340"/>
        <end position="349"/>
    </location>
</feature>
<evidence type="ECO:0000259" key="5">
    <source>
        <dbReference type="Pfam" id="PF00931"/>
    </source>
</evidence>
<organism evidence="6 7">
    <name type="scientific">Pseudo-nitzschia multistriata</name>
    <dbReference type="NCBI Taxonomy" id="183589"/>
    <lineage>
        <taxon>Eukaryota</taxon>
        <taxon>Sar</taxon>
        <taxon>Stramenopiles</taxon>
        <taxon>Ochrophyta</taxon>
        <taxon>Bacillariophyta</taxon>
        <taxon>Bacillariophyceae</taxon>
        <taxon>Bacillariophycidae</taxon>
        <taxon>Bacillariales</taxon>
        <taxon>Bacillariaceae</taxon>
        <taxon>Pseudo-nitzschia</taxon>
    </lineage>
</organism>
<feature type="compositionally biased region" description="Basic and acidic residues" evidence="4">
    <location>
        <begin position="662"/>
        <end position="691"/>
    </location>
</feature>
<feature type="repeat" description="TPR" evidence="3">
    <location>
        <begin position="2476"/>
        <end position="2509"/>
    </location>
</feature>
<proteinExistence type="predicted"/>
<dbReference type="Gene3D" id="3.40.50.300">
    <property type="entry name" value="P-loop containing nucleotide triphosphate hydrolases"/>
    <property type="match status" value="1"/>
</dbReference>
<feature type="region of interest" description="Disordered" evidence="4">
    <location>
        <begin position="991"/>
        <end position="1081"/>
    </location>
</feature>
<feature type="compositionally biased region" description="Basic and acidic residues" evidence="4">
    <location>
        <begin position="788"/>
        <end position="804"/>
    </location>
</feature>
<feature type="compositionally biased region" description="Basic and acidic residues" evidence="4">
    <location>
        <begin position="758"/>
        <end position="774"/>
    </location>
</feature>
<feature type="compositionally biased region" description="Low complexity" evidence="4">
    <location>
        <begin position="1029"/>
        <end position="1041"/>
    </location>
</feature>
<accession>A0A448ZH95</accession>
<feature type="repeat" description="TPR" evidence="3">
    <location>
        <begin position="1975"/>
        <end position="2008"/>
    </location>
</feature>
<feature type="compositionally biased region" description="Basic and acidic residues" evidence="4">
    <location>
        <begin position="459"/>
        <end position="472"/>
    </location>
</feature>
<dbReference type="PANTHER" id="PTHR45641:SF19">
    <property type="entry name" value="NEPHROCYSTIN-3"/>
    <property type="match status" value="1"/>
</dbReference>
<feature type="repeat" description="TPR" evidence="3">
    <location>
        <begin position="2434"/>
        <end position="2467"/>
    </location>
</feature>
<feature type="compositionally biased region" description="Polar residues" evidence="4">
    <location>
        <begin position="258"/>
        <end position="271"/>
    </location>
</feature>
<feature type="region of interest" description="Disordered" evidence="4">
    <location>
        <begin position="412"/>
        <end position="957"/>
    </location>
</feature>
<feature type="compositionally biased region" description="Polar residues" evidence="4">
    <location>
        <begin position="808"/>
        <end position="828"/>
    </location>
</feature>
<feature type="region of interest" description="Disordered" evidence="4">
    <location>
        <begin position="1"/>
        <end position="274"/>
    </location>
</feature>
<feature type="compositionally biased region" description="Basic and acidic residues" evidence="4">
    <location>
        <begin position="500"/>
        <end position="513"/>
    </location>
</feature>
<feature type="compositionally biased region" description="Basic and acidic residues" evidence="4">
    <location>
        <begin position="719"/>
        <end position="741"/>
    </location>
</feature>
<name>A0A448ZH95_9STRA</name>
<keyword evidence="2 3" id="KW-0802">TPR repeat</keyword>
<dbReference type="EMBL" id="CAACVS010000351">
    <property type="protein sequence ID" value="VEU41428.1"/>
    <property type="molecule type" value="Genomic_DNA"/>
</dbReference>
<dbReference type="SMART" id="SM00028">
    <property type="entry name" value="TPR"/>
    <property type="match status" value="15"/>
</dbReference>
<dbReference type="Gene3D" id="1.25.40.10">
    <property type="entry name" value="Tetratricopeptide repeat domain"/>
    <property type="match status" value="4"/>
</dbReference>
<dbReference type="Pfam" id="PF13374">
    <property type="entry name" value="TPR_10"/>
    <property type="match status" value="1"/>
</dbReference>
<gene>
    <name evidence="6" type="ORF">PSNMU_V1.4_AUG-EV-PASAV3_0083470</name>
</gene>
<feature type="compositionally biased region" description="Polar residues" evidence="4">
    <location>
        <begin position="991"/>
        <end position="1002"/>
    </location>
</feature>
<evidence type="ECO:0000313" key="6">
    <source>
        <dbReference type="EMBL" id="VEU41428.1"/>
    </source>
</evidence>
<sequence length="2641" mass="296129">MASSSESGEFDDQEKREDGTANPGGAFNGDSRQQASPEVDSESEEYYSSDDSRESGNSSYDSRGEIQNRNFRKIGRNSANDTNGKLSMNTATIGEGEESCSSKLRSRYSEDESYYSDDGSYYSSERSEYTDGEPRSKQFSTGHSFRSVERSSYSNGGSKSNQYNSGNSFHSSEQSSAFDDESQSKYDLANSYHSSERSSYCDEVSHSKYDSETSFRSSVRSGYSGAQSSKSMTMQPILGVGNSENSSQEMKREEIKDGSNSSMDIDVTNYSKIDDRNEMTASDMLELENDQESHIVESENAFDYTFTNHNHFAKEEESHNSLQRGSLGESKSKSSETSRNTELSGTENEYFTGAQVENKDFTGAQIFEGTSFVDESPYFEHAGSKSFDDRSEASKSENFTKSLKEYADNSITALPISRTNMEHSTPDSLNNENNEHSGSISVTDDSRISKPISAMDGDQSEKSYTKQDHESFSEEGVPTDEADNSYSDHSKPISAMDGDQSEKSYTEQDHESFSEEGVPNDEADNSYSGHSEPISVMDGDQSEKSYTGQDHESFSEEGVPNDEADNSYSDHSKAISVMDGDQSEKSHTEYSRLRSDMGDSEHSSFIHDKIIDSQFQDGANKNDVGHSRSRSRLRPIGDGDVSYTENTRSSSRSYREEDGDSYSEKSRSTTSRDDAEKSFTDDSISRSHCDDPYESYADGSETRPCDHEENDSSSGHLRSVLEIKDDSEGSRSRSVEDETRNPSEFPLDNIKRAGSILEDDKVTDLDDARPRSVSDEASGSSDSNSFVTDDHSGSRIDEYEKEEPLSGGSVSRSFDDASSTEYSRQTSAMDEAGSPASMSHPDCVEDLILKSIDSKLDRQDTSHSKPNSAMDEEKTPVGLISTSLKNETGEEVTLHSRSVVVMDKNEGSRSNHPAPTSGSDKSEVSDECDGEKSLDDDNAPAANANIDGNSVNESNHTKSIKDWESFAEASMTFGEVFGQPNELFDNSKQCSIKSAESTTQSKLTKDDHAQSSLASSHQKEALNIVETDSQNSQEEGQSTGGEEQGELSEIKPKKAKKYISEKERIKREKKRRRRMRRKNEAKSPALLDFAANVNETILYLEDQNDGNEEIPDTSANSLLHGFDALLGIFLQLSDELELIVTFSGIKSTKDEEAGVHVHALKAILSFADTFDQLFADLKPIILDCDEDDPDDYVDELLYRLNALIDLICETTHRVGERQEWTERAEITYVTLLELIERDSLDLICYFDDVDTPDEGVSENLHEVWLATGHVEELKALQYDNDPEVFRQICYEVMVSTDQWCPDTTVLMDICSIDPELLEEEPDQEYIDEDELAPVPQAAEHVLDKVNGDTLPRLDVFASIMRRILPPRAILDELLLDHFTSIRNTLESPLGLSSTNIVSISSIPEVMDDPDALGVSGVGKTTLAAMVAEHPDVRRYFIDGVVWLYIGEAELNYNRYTQCLRELVAQLDFYDGVPLFAELLHTPGESLSKRKRREEGFMIYARDTIAGLLEDRSILIILDDVCWEPDMDWFDFAPMPDESIDGEGDNCALVITTRCRSLLPAADTVEIDMLEESDAISLLIQESGQLSDSLMAESKEARSVVRECAHHPLAVKSVGRWLNLKHATAGVDSSIEEIHSEVIKSMDKILKAGNNTKTDMMYEILSTSLSPAINGGPTNIIKFCFAAFITVFCERKHISEFALTEPYPIIPMDMAELLFQTLLETYEVSLLKKGSLFYAQKKEAAVLIPEALSALGVLKVITFSDDEDEEEIPDDEQKFLQVMHSIHHEYGEYLAHDDISLRDFTKDAEGQWNRALVDAYLSRVKEWDTGIKDAAQSYALEMIISHMIRGSMYSVAADLLAEKTFIRGRLLCLGRENATKRHIKDCEMLFTALKERQSRDSKLDPRSIMKYACQALGRQLSINTEQITEDTRTKQVDVGRCHYEIGFTLAERRCWDGAIIHWEKSYELLLASLGRVEVVAGILYNIGVVYSEVNDYKRALSSLKRCLVIRGSIHGEEHILYAKAIQKIGDIFLNMSDYQEALESYNWALDVMYKEPDHHHIEIGEILDNKGVIHYSKGEIDEALKCHQEALRSKLEDLGEDHPELSTTYQHIGNCLSDQGNVDEAILHFDEAIRLKELDPEGGPEGDADILTIEGILNNLEGNQEQGLQCYERSLQILVTKVPYRKEKIASLLHLIGCVYLMSGEQKKAMKLFEESLQARRKVLGFVHLDVASTLFNMAFLHQTRNRLDKALRCLEEALKIRQLRLPDSEKVAVTHEKIGSLAKGVGKAKKAQIAFEEALRIRKLIHGEQHEAYASVLQELGDLMDDLGEYESAMGFYIDALDIRRSRLGLDDIAVSETLYSMGYTLNNNEEPQRAMVCFVESLSIRRYQLGDDSREVGDTLNMMGFLKAKSKSLDDALTLLWDALRIRKLGEEHVKVSETLRNIGNVHKEKGEPELAIECYEECLRIRREELGPNHEKVADTLIAIGNIRCDMDNTDEAIKSYQEALKIRTLLFGEDDESLATILEYMGTLEFRINNYDEALDLLTEFIRIRRDNKTEKDADYVNVLSIIGNIHKIDGNEAEARVCWREAYDIFQELGLTDEKPEIAAAIKNLLLAESQDKQESEQQAKKSLFGLVVEKIQGLQT</sequence>
<feature type="compositionally biased region" description="Basic and acidic residues" evidence="4">
    <location>
        <begin position="852"/>
        <end position="863"/>
    </location>
</feature>
<protein>
    <recommendedName>
        <fullName evidence="5">NB-ARC domain-containing protein</fullName>
    </recommendedName>
</protein>
<dbReference type="PANTHER" id="PTHR45641">
    <property type="entry name" value="TETRATRICOPEPTIDE REPEAT PROTEIN (AFU_ORTHOLOGUE AFUA_6G03870)"/>
    <property type="match status" value="1"/>
</dbReference>
<feature type="domain" description="NB-ARC" evidence="5">
    <location>
        <begin position="1413"/>
        <end position="1583"/>
    </location>
</feature>
<evidence type="ECO:0000256" key="4">
    <source>
        <dbReference type="SAM" id="MobiDB-lite"/>
    </source>
</evidence>
<reference evidence="6 7" key="1">
    <citation type="submission" date="2019-01" db="EMBL/GenBank/DDBJ databases">
        <authorList>
            <person name="Ferrante I. M."/>
        </authorList>
    </citation>
    <scope>NUCLEOTIDE SEQUENCE [LARGE SCALE GENOMIC DNA]</scope>
    <source>
        <strain evidence="6 7">B856</strain>
    </source>
</reference>
<dbReference type="GO" id="GO:0043531">
    <property type="term" value="F:ADP binding"/>
    <property type="evidence" value="ECO:0007669"/>
    <property type="project" value="InterPro"/>
</dbReference>
<feature type="compositionally biased region" description="Polar residues" evidence="4">
    <location>
        <begin position="214"/>
        <end position="234"/>
    </location>
</feature>
<dbReference type="InterPro" id="IPR011990">
    <property type="entry name" value="TPR-like_helical_dom_sf"/>
</dbReference>
<feature type="repeat" description="TPR" evidence="3">
    <location>
        <begin position="2518"/>
        <end position="2551"/>
    </location>
</feature>
<dbReference type="Pfam" id="PF00931">
    <property type="entry name" value="NB-ARC"/>
    <property type="match status" value="1"/>
</dbReference>
<keyword evidence="7" id="KW-1185">Reference proteome</keyword>
<feature type="repeat" description="TPR" evidence="3">
    <location>
        <begin position="2017"/>
        <end position="2050"/>
    </location>
</feature>
<feature type="compositionally biased region" description="Polar residues" evidence="4">
    <location>
        <begin position="426"/>
        <end position="443"/>
    </location>
</feature>
<dbReference type="SUPFAM" id="SSF48452">
    <property type="entry name" value="TPR-like"/>
    <property type="match status" value="3"/>
</dbReference>
<evidence type="ECO:0000313" key="7">
    <source>
        <dbReference type="Proteomes" id="UP000291116"/>
    </source>
</evidence>
<feature type="repeat" description="TPR" evidence="3">
    <location>
        <begin position="2185"/>
        <end position="2218"/>
    </location>
</feature>
<dbReference type="PROSITE" id="PS50005">
    <property type="entry name" value="TPR"/>
    <property type="match status" value="8"/>
</dbReference>
<feature type="compositionally biased region" description="Basic and acidic residues" evidence="4">
    <location>
        <begin position="1048"/>
        <end position="1066"/>
    </location>
</feature>
<dbReference type="InterPro" id="IPR002182">
    <property type="entry name" value="NB-ARC"/>
</dbReference>
<feature type="repeat" description="TPR" evidence="3">
    <location>
        <begin position="2101"/>
        <end position="2134"/>
    </location>
</feature>